<protein>
    <submittedName>
        <fullName evidence="1 2">Uncharacterized protein</fullName>
    </submittedName>
</protein>
<proteinExistence type="predicted"/>
<reference evidence="2" key="3">
    <citation type="submission" date="2015-04" db="UniProtKB">
        <authorList>
            <consortium name="EnsemblPlants"/>
        </authorList>
    </citation>
    <scope>IDENTIFICATION</scope>
    <source>
        <strain evidence="2">cv. Jemalong A17</strain>
    </source>
</reference>
<reference evidence="1 3" key="2">
    <citation type="journal article" date="2014" name="BMC Genomics">
        <title>An improved genome release (version Mt4.0) for the model legume Medicago truncatula.</title>
        <authorList>
            <person name="Tang H."/>
            <person name="Krishnakumar V."/>
            <person name="Bidwell S."/>
            <person name="Rosen B."/>
            <person name="Chan A."/>
            <person name="Zhou S."/>
            <person name="Gentzbittel L."/>
            <person name="Childs K.L."/>
            <person name="Yandell M."/>
            <person name="Gundlach H."/>
            <person name="Mayer K.F."/>
            <person name="Schwartz D.C."/>
            <person name="Town C.D."/>
        </authorList>
    </citation>
    <scope>GENOME REANNOTATION</scope>
    <source>
        <strain evidence="2 3">cv. Jemalong A17</strain>
    </source>
</reference>
<evidence type="ECO:0000313" key="3">
    <source>
        <dbReference type="Proteomes" id="UP000002051"/>
    </source>
</evidence>
<name>G7K1W2_MEDTR</name>
<organism evidence="1 3">
    <name type="scientific">Medicago truncatula</name>
    <name type="common">Barrel medic</name>
    <name type="synonym">Medicago tribuloides</name>
    <dbReference type="NCBI Taxonomy" id="3880"/>
    <lineage>
        <taxon>Eukaryota</taxon>
        <taxon>Viridiplantae</taxon>
        <taxon>Streptophyta</taxon>
        <taxon>Embryophyta</taxon>
        <taxon>Tracheophyta</taxon>
        <taxon>Spermatophyta</taxon>
        <taxon>Magnoliopsida</taxon>
        <taxon>eudicotyledons</taxon>
        <taxon>Gunneridae</taxon>
        <taxon>Pentapetalae</taxon>
        <taxon>rosids</taxon>
        <taxon>fabids</taxon>
        <taxon>Fabales</taxon>
        <taxon>Fabaceae</taxon>
        <taxon>Papilionoideae</taxon>
        <taxon>50 kb inversion clade</taxon>
        <taxon>NPAAA clade</taxon>
        <taxon>Hologalegina</taxon>
        <taxon>IRL clade</taxon>
        <taxon>Trifolieae</taxon>
        <taxon>Medicago</taxon>
    </lineage>
</organism>
<accession>G7K1W2</accession>
<dbReference type="PaxDb" id="3880-AES99310"/>
<sequence length="102" mass="11279">MDPKRVKALVYVHTNLRLLSRKEDGYKKGLSRMWDISGDVHEPLDGVGIELAELSLDEPDLKVDLYLDDGNGGEEMAWEGPGRSAGYIFDTACPSLTNAIIE</sequence>
<reference evidence="1 3" key="1">
    <citation type="journal article" date="2011" name="Nature">
        <title>The Medicago genome provides insight into the evolution of rhizobial symbioses.</title>
        <authorList>
            <person name="Young N.D."/>
            <person name="Debelle F."/>
            <person name="Oldroyd G.E."/>
            <person name="Geurts R."/>
            <person name="Cannon S.B."/>
            <person name="Udvardi M.K."/>
            <person name="Benedito V.A."/>
            <person name="Mayer K.F."/>
            <person name="Gouzy J."/>
            <person name="Schoof H."/>
            <person name="Van de Peer Y."/>
            <person name="Proost S."/>
            <person name="Cook D.R."/>
            <person name="Meyers B.C."/>
            <person name="Spannagl M."/>
            <person name="Cheung F."/>
            <person name="De Mita S."/>
            <person name="Krishnakumar V."/>
            <person name="Gundlach H."/>
            <person name="Zhou S."/>
            <person name="Mudge J."/>
            <person name="Bharti A.K."/>
            <person name="Murray J.D."/>
            <person name="Naoumkina M.A."/>
            <person name="Rosen B."/>
            <person name="Silverstein K.A."/>
            <person name="Tang H."/>
            <person name="Rombauts S."/>
            <person name="Zhao P.X."/>
            <person name="Zhou P."/>
            <person name="Barbe V."/>
            <person name="Bardou P."/>
            <person name="Bechner M."/>
            <person name="Bellec A."/>
            <person name="Berger A."/>
            <person name="Berges H."/>
            <person name="Bidwell S."/>
            <person name="Bisseling T."/>
            <person name="Choisne N."/>
            <person name="Couloux A."/>
            <person name="Denny R."/>
            <person name="Deshpande S."/>
            <person name="Dai X."/>
            <person name="Doyle J.J."/>
            <person name="Dudez A.M."/>
            <person name="Farmer A.D."/>
            <person name="Fouteau S."/>
            <person name="Franken C."/>
            <person name="Gibelin C."/>
            <person name="Gish J."/>
            <person name="Goldstein S."/>
            <person name="Gonzalez A.J."/>
            <person name="Green P.J."/>
            <person name="Hallab A."/>
            <person name="Hartog M."/>
            <person name="Hua A."/>
            <person name="Humphray S.J."/>
            <person name="Jeong D.H."/>
            <person name="Jing Y."/>
            <person name="Jocker A."/>
            <person name="Kenton S.M."/>
            <person name="Kim D.J."/>
            <person name="Klee K."/>
            <person name="Lai H."/>
            <person name="Lang C."/>
            <person name="Lin S."/>
            <person name="Macmil S.L."/>
            <person name="Magdelenat G."/>
            <person name="Matthews L."/>
            <person name="McCorrison J."/>
            <person name="Monaghan E.L."/>
            <person name="Mun J.H."/>
            <person name="Najar F.Z."/>
            <person name="Nicholson C."/>
            <person name="Noirot C."/>
            <person name="O'Bleness M."/>
            <person name="Paule C.R."/>
            <person name="Poulain J."/>
            <person name="Prion F."/>
            <person name="Qin B."/>
            <person name="Qu C."/>
            <person name="Retzel E.F."/>
            <person name="Riddle C."/>
            <person name="Sallet E."/>
            <person name="Samain S."/>
            <person name="Samson N."/>
            <person name="Sanders I."/>
            <person name="Saurat O."/>
            <person name="Scarpelli C."/>
            <person name="Schiex T."/>
            <person name="Segurens B."/>
            <person name="Severin A.J."/>
            <person name="Sherrier D.J."/>
            <person name="Shi R."/>
            <person name="Sims S."/>
            <person name="Singer S.R."/>
            <person name="Sinharoy S."/>
            <person name="Sterck L."/>
            <person name="Viollet A."/>
            <person name="Wang B.B."/>
            <person name="Wang K."/>
            <person name="Wang M."/>
            <person name="Wang X."/>
            <person name="Warfsmann J."/>
            <person name="Weissenbach J."/>
            <person name="White D.D."/>
            <person name="White J.D."/>
            <person name="Wiley G.B."/>
            <person name="Wincker P."/>
            <person name="Xing Y."/>
            <person name="Yang L."/>
            <person name="Yao Z."/>
            <person name="Ying F."/>
            <person name="Zhai J."/>
            <person name="Zhou L."/>
            <person name="Zuber A."/>
            <person name="Denarie J."/>
            <person name="Dixon R.A."/>
            <person name="May G.D."/>
            <person name="Schwartz D.C."/>
            <person name="Rogers J."/>
            <person name="Quetier F."/>
            <person name="Town C.D."/>
            <person name="Roe B.A."/>
        </authorList>
    </citation>
    <scope>NUCLEOTIDE SEQUENCE [LARGE SCALE GENOMIC DNA]</scope>
    <source>
        <strain evidence="1">A17</strain>
        <strain evidence="2 3">cv. Jemalong A17</strain>
    </source>
</reference>
<evidence type="ECO:0000313" key="1">
    <source>
        <dbReference type="EMBL" id="AES99310.1"/>
    </source>
</evidence>
<keyword evidence="3" id="KW-1185">Reference proteome</keyword>
<dbReference type="AlphaFoldDB" id="G7K1W2"/>
<dbReference type="EnsemblPlants" id="AES99310">
    <property type="protein sequence ID" value="AES99310"/>
    <property type="gene ID" value="MTR_5g079130"/>
</dbReference>
<dbReference type="EMBL" id="CM001221">
    <property type="protein sequence ID" value="AES99310.1"/>
    <property type="molecule type" value="Genomic_DNA"/>
</dbReference>
<gene>
    <name evidence="1" type="ordered locus">MTR_5g079130</name>
</gene>
<dbReference type="Proteomes" id="UP000002051">
    <property type="component" value="Chromosome 5"/>
</dbReference>
<evidence type="ECO:0000313" key="2">
    <source>
        <dbReference type="EnsemblPlants" id="AES99310"/>
    </source>
</evidence>
<dbReference type="HOGENOM" id="CLU_179578_0_0_1"/>